<keyword evidence="2 4" id="KW-0456">Lyase</keyword>
<reference evidence="5 6" key="1">
    <citation type="submission" date="2023-07" db="EMBL/GenBank/DDBJ databases">
        <title>Sequencing the genomes of 1000 actinobacteria strains.</title>
        <authorList>
            <person name="Klenk H.-P."/>
        </authorList>
    </citation>
    <scope>NUCLEOTIDE SEQUENCE [LARGE SCALE GENOMIC DNA]</scope>
    <source>
        <strain evidence="5 6">DSM 17163</strain>
    </source>
</reference>
<feature type="binding site" evidence="4">
    <location>
        <position position="80"/>
    </location>
    <ligand>
        <name>3-dehydroquinate</name>
        <dbReference type="ChEBI" id="CHEBI:32364"/>
    </ligand>
</feature>
<keyword evidence="4" id="KW-0057">Aromatic amino acid biosynthesis</keyword>
<evidence type="ECO:0000256" key="4">
    <source>
        <dbReference type="HAMAP-Rule" id="MF_00214"/>
    </source>
</evidence>
<dbReference type="SUPFAM" id="SSF51569">
    <property type="entry name" value="Aldolase"/>
    <property type="match status" value="1"/>
</dbReference>
<accession>A0ABT9NGG3</accession>
<dbReference type="NCBIfam" id="TIGR01093">
    <property type="entry name" value="aroD"/>
    <property type="match status" value="1"/>
</dbReference>
<evidence type="ECO:0000313" key="6">
    <source>
        <dbReference type="Proteomes" id="UP001243212"/>
    </source>
</evidence>
<feature type="binding site" evidence="4">
    <location>
        <position position="234"/>
    </location>
    <ligand>
        <name>3-dehydroquinate</name>
        <dbReference type="ChEBI" id="CHEBI:32364"/>
    </ligand>
</feature>
<keyword evidence="3 4" id="KW-0704">Schiff base</keyword>
<comment type="caution">
    <text evidence="5">The sequence shown here is derived from an EMBL/GenBank/DDBJ whole genome shotgun (WGS) entry which is preliminary data.</text>
</comment>
<comment type="catalytic activity">
    <reaction evidence="1 4">
        <text>3-dehydroquinate = 3-dehydroshikimate + H2O</text>
        <dbReference type="Rhea" id="RHEA:21096"/>
        <dbReference type="ChEBI" id="CHEBI:15377"/>
        <dbReference type="ChEBI" id="CHEBI:16630"/>
        <dbReference type="ChEBI" id="CHEBI:32364"/>
        <dbReference type="EC" id="4.2.1.10"/>
    </reaction>
</comment>
<dbReference type="InterPro" id="IPR013785">
    <property type="entry name" value="Aldolase_TIM"/>
</dbReference>
<dbReference type="PANTHER" id="PTHR43699:SF1">
    <property type="entry name" value="3-DEHYDROQUINATE DEHYDRATASE"/>
    <property type="match status" value="1"/>
</dbReference>
<comment type="subunit">
    <text evidence="4">Homodimer.</text>
</comment>
<dbReference type="GO" id="GO:0003855">
    <property type="term" value="F:3-dehydroquinate dehydratase activity"/>
    <property type="evidence" value="ECO:0007669"/>
    <property type="project" value="UniProtKB-EC"/>
</dbReference>
<sequence>MIFDSPGRVGPAIIVPLVGTTAEVIVEEAIARQNAGADALEFRADYLLAKHPEADVDGLVRDVLRELFAQTKLPILFTVRSREQGGELPITPFRYRVLLATALDILMQERVPAERVGIDFEFHSAATPDLARRAAGLGYTPVVSHHDWKETPDAEIMYVMLDDMLKIPDAVAKLAVMACSEEDTARLLDVTKAVAGQTRRPLMTIAMGEAGQRSRLDGWKYGSIATFASAGATTAPGQPTLADLRAYLGRV</sequence>
<name>A0ABT9NGG3_9ACTO</name>
<comment type="similarity">
    <text evidence="4">Belongs to the type-I 3-dehydroquinase family.</text>
</comment>
<feature type="binding site" evidence="4">
    <location>
        <position position="215"/>
    </location>
    <ligand>
        <name>3-dehydroquinate</name>
        <dbReference type="ChEBI" id="CHEBI:32364"/>
    </ligand>
</feature>
<comment type="caution">
    <text evidence="4">Lacks conserved residue(s) required for the propagation of feature annotation.</text>
</comment>
<feature type="active site" description="Proton donor/acceptor" evidence="4">
    <location>
        <position position="146"/>
    </location>
</feature>
<gene>
    <name evidence="4" type="primary">aroD</name>
    <name evidence="5" type="ORF">J2S70_001078</name>
</gene>
<dbReference type="HAMAP" id="MF_00214">
    <property type="entry name" value="AroD"/>
    <property type="match status" value="1"/>
</dbReference>
<evidence type="ECO:0000313" key="5">
    <source>
        <dbReference type="EMBL" id="MDP9806496.1"/>
    </source>
</evidence>
<feature type="binding site" evidence="4">
    <location>
        <position position="238"/>
    </location>
    <ligand>
        <name>3-dehydroquinate</name>
        <dbReference type="ChEBI" id="CHEBI:32364"/>
    </ligand>
</feature>
<organism evidence="5 6">
    <name type="scientific">Trueperella bonasi</name>
    <dbReference type="NCBI Taxonomy" id="312286"/>
    <lineage>
        <taxon>Bacteria</taxon>
        <taxon>Bacillati</taxon>
        <taxon>Actinomycetota</taxon>
        <taxon>Actinomycetes</taxon>
        <taxon>Actinomycetales</taxon>
        <taxon>Actinomycetaceae</taxon>
        <taxon>Trueperella</taxon>
    </lineage>
</organism>
<dbReference type="CDD" id="cd00502">
    <property type="entry name" value="DHQase_I"/>
    <property type="match status" value="1"/>
</dbReference>
<feature type="binding site" evidence="4">
    <location>
        <begin position="41"/>
        <end position="43"/>
    </location>
    <ligand>
        <name>3-dehydroquinate</name>
        <dbReference type="ChEBI" id="CHEBI:32364"/>
    </ligand>
</feature>
<dbReference type="EC" id="4.2.1.10" evidence="4"/>
<evidence type="ECO:0000256" key="2">
    <source>
        <dbReference type="ARBA" id="ARBA00023239"/>
    </source>
</evidence>
<protein>
    <recommendedName>
        <fullName evidence="4">3-dehydroquinate dehydratase</fullName>
        <shortName evidence="4">3-dehydroquinase</shortName>
        <ecNumber evidence="4">4.2.1.10</ecNumber>
    </recommendedName>
    <alternativeName>
        <fullName evidence="4">Type I DHQase</fullName>
    </alternativeName>
    <alternativeName>
        <fullName evidence="4">Type I dehydroquinase</fullName>
        <shortName evidence="4">DHQ1</shortName>
    </alternativeName>
</protein>
<comment type="function">
    <text evidence="4">Involved in the third step of the chorismate pathway, which leads to the biosynthesis of aromatic amino acids. Catalyzes the cis-dehydration of 3-dehydroquinate (DHQ) and introduces the first double bond of the aromatic ring to yield 3-dehydroshikimate.</text>
</comment>
<evidence type="ECO:0000256" key="1">
    <source>
        <dbReference type="ARBA" id="ARBA00001864"/>
    </source>
</evidence>
<dbReference type="Gene3D" id="3.20.20.70">
    <property type="entry name" value="Aldolase class I"/>
    <property type="match status" value="1"/>
</dbReference>
<dbReference type="Proteomes" id="UP001243212">
    <property type="component" value="Unassembled WGS sequence"/>
</dbReference>
<feature type="active site" description="Schiff-base intermediate with substrate" evidence="4">
    <location>
        <position position="173"/>
    </location>
</feature>
<dbReference type="EMBL" id="JAUSQX010000001">
    <property type="protein sequence ID" value="MDP9806496.1"/>
    <property type="molecule type" value="Genomic_DNA"/>
</dbReference>
<dbReference type="InterPro" id="IPR001381">
    <property type="entry name" value="DHquinase_I"/>
</dbReference>
<dbReference type="InterPro" id="IPR050146">
    <property type="entry name" value="Type-I_3-dehydroquinase"/>
</dbReference>
<dbReference type="Pfam" id="PF01487">
    <property type="entry name" value="DHquinase_I"/>
    <property type="match status" value="1"/>
</dbReference>
<comment type="pathway">
    <text evidence="4">Metabolic intermediate biosynthesis; chorismate biosynthesis; chorismate from D-erythrose 4-phosphate and phosphoenolpyruvate: step 3/7.</text>
</comment>
<keyword evidence="4" id="KW-0028">Amino-acid biosynthesis</keyword>
<evidence type="ECO:0000256" key="3">
    <source>
        <dbReference type="ARBA" id="ARBA00023270"/>
    </source>
</evidence>
<dbReference type="RefSeq" id="WP_307682717.1">
    <property type="nucleotide sequence ID" value="NZ_JAUSQX010000001.1"/>
</dbReference>
<proteinExistence type="inferred from homology"/>
<dbReference type="PANTHER" id="PTHR43699">
    <property type="entry name" value="3-DEHYDROQUINATE DEHYDRATASE"/>
    <property type="match status" value="1"/>
</dbReference>
<keyword evidence="6" id="KW-1185">Reference proteome</keyword>